<protein>
    <submittedName>
        <fullName evidence="2">Uncharacterized protein</fullName>
    </submittedName>
</protein>
<evidence type="ECO:0000313" key="2">
    <source>
        <dbReference type="EMBL" id="MCA9390055.1"/>
    </source>
</evidence>
<name>A0A955RQ34_UNCKA</name>
<keyword evidence="1" id="KW-0472">Membrane</keyword>
<evidence type="ECO:0000313" key="3">
    <source>
        <dbReference type="Proteomes" id="UP000701698"/>
    </source>
</evidence>
<dbReference type="AlphaFoldDB" id="A0A955RQ34"/>
<gene>
    <name evidence="2" type="ORF">KC571_01515</name>
</gene>
<comment type="caution">
    <text evidence="2">The sequence shown here is derived from an EMBL/GenBank/DDBJ whole genome shotgun (WGS) entry which is preliminary data.</text>
</comment>
<keyword evidence="1" id="KW-0812">Transmembrane</keyword>
<proteinExistence type="predicted"/>
<dbReference type="EMBL" id="JAGQKX010000026">
    <property type="protein sequence ID" value="MCA9390055.1"/>
    <property type="molecule type" value="Genomic_DNA"/>
</dbReference>
<organism evidence="2 3">
    <name type="scientific">candidate division WWE3 bacterium</name>
    <dbReference type="NCBI Taxonomy" id="2053526"/>
    <lineage>
        <taxon>Bacteria</taxon>
        <taxon>Katanobacteria</taxon>
    </lineage>
</organism>
<accession>A0A955RQ34</accession>
<sequence length="191" mass="21549">MSQKKIEKTSTNNDTWVIDTSKFTKPAVILVAGILIGVVVIAFIFFDIPDQSPDGSDILTPTPEITPMPSIYEVREEDFQSLRDEGLLEITAFKVTDQYPENDELLINGELQLSDDSVIQIIGVPARSTLYLKMDGDFFAAAEQNYDVYDYLQGEPIFYDLDESINTLAVRTISAGQEYKMLLEYKELIKT</sequence>
<reference evidence="2" key="1">
    <citation type="submission" date="2020-04" db="EMBL/GenBank/DDBJ databases">
        <authorList>
            <person name="Zhang T."/>
        </authorList>
    </citation>
    <scope>NUCLEOTIDE SEQUENCE</scope>
    <source>
        <strain evidence="2">HKST-UBA01</strain>
    </source>
</reference>
<dbReference type="Proteomes" id="UP000701698">
    <property type="component" value="Unassembled WGS sequence"/>
</dbReference>
<reference evidence="2" key="2">
    <citation type="journal article" date="2021" name="Microbiome">
        <title>Successional dynamics and alternative stable states in a saline activated sludge microbial community over 9 years.</title>
        <authorList>
            <person name="Wang Y."/>
            <person name="Ye J."/>
            <person name="Ju F."/>
            <person name="Liu L."/>
            <person name="Boyd J.A."/>
            <person name="Deng Y."/>
            <person name="Parks D.H."/>
            <person name="Jiang X."/>
            <person name="Yin X."/>
            <person name="Woodcroft B.J."/>
            <person name="Tyson G.W."/>
            <person name="Hugenholtz P."/>
            <person name="Polz M.F."/>
            <person name="Zhang T."/>
        </authorList>
    </citation>
    <scope>NUCLEOTIDE SEQUENCE</scope>
    <source>
        <strain evidence="2">HKST-UBA01</strain>
    </source>
</reference>
<evidence type="ECO:0000256" key="1">
    <source>
        <dbReference type="SAM" id="Phobius"/>
    </source>
</evidence>
<keyword evidence="1" id="KW-1133">Transmembrane helix</keyword>
<feature type="transmembrane region" description="Helical" evidence="1">
    <location>
        <begin position="27"/>
        <end position="46"/>
    </location>
</feature>